<dbReference type="PROSITE" id="PS50883">
    <property type="entry name" value="EAL"/>
    <property type="match status" value="1"/>
</dbReference>
<organism evidence="4">
    <name type="scientific">freshwater metagenome</name>
    <dbReference type="NCBI Taxonomy" id="449393"/>
    <lineage>
        <taxon>unclassified sequences</taxon>
        <taxon>metagenomes</taxon>
        <taxon>ecological metagenomes</taxon>
    </lineage>
</organism>
<dbReference type="InterPro" id="IPR013655">
    <property type="entry name" value="PAS_fold_3"/>
</dbReference>
<dbReference type="InterPro" id="IPR052155">
    <property type="entry name" value="Biofilm_reg_signaling"/>
</dbReference>
<dbReference type="SMART" id="SM00052">
    <property type="entry name" value="EAL"/>
    <property type="match status" value="1"/>
</dbReference>
<dbReference type="SUPFAM" id="SSF55781">
    <property type="entry name" value="GAF domain-like"/>
    <property type="match status" value="1"/>
</dbReference>
<dbReference type="EMBL" id="CAEZYR010000044">
    <property type="protein sequence ID" value="CAB4743976.1"/>
    <property type="molecule type" value="Genomic_DNA"/>
</dbReference>
<dbReference type="Gene3D" id="3.30.70.270">
    <property type="match status" value="1"/>
</dbReference>
<dbReference type="AlphaFoldDB" id="A0A6J6TA36"/>
<dbReference type="CDD" id="cd01949">
    <property type="entry name" value="GGDEF"/>
    <property type="match status" value="1"/>
</dbReference>
<evidence type="ECO:0000259" key="1">
    <source>
        <dbReference type="PROSITE" id="PS50112"/>
    </source>
</evidence>
<dbReference type="InterPro" id="IPR035919">
    <property type="entry name" value="EAL_sf"/>
</dbReference>
<dbReference type="SMART" id="SM00086">
    <property type="entry name" value="PAC"/>
    <property type="match status" value="2"/>
</dbReference>
<dbReference type="InterPro" id="IPR035965">
    <property type="entry name" value="PAS-like_dom_sf"/>
</dbReference>
<evidence type="ECO:0000259" key="3">
    <source>
        <dbReference type="PROSITE" id="PS50887"/>
    </source>
</evidence>
<dbReference type="InterPro" id="IPR013767">
    <property type="entry name" value="PAS_fold"/>
</dbReference>
<dbReference type="SMART" id="SM00267">
    <property type="entry name" value="GGDEF"/>
    <property type="match status" value="1"/>
</dbReference>
<protein>
    <submittedName>
        <fullName evidence="4">Unannotated protein</fullName>
    </submittedName>
</protein>
<dbReference type="InterPro" id="IPR001610">
    <property type="entry name" value="PAC"/>
</dbReference>
<dbReference type="PROSITE" id="PS50112">
    <property type="entry name" value="PAS"/>
    <property type="match status" value="1"/>
</dbReference>
<evidence type="ECO:0000313" key="4">
    <source>
        <dbReference type="EMBL" id="CAB4743976.1"/>
    </source>
</evidence>
<name>A0A6J6TA36_9ZZZZ</name>
<dbReference type="InterPro" id="IPR001633">
    <property type="entry name" value="EAL_dom"/>
</dbReference>
<dbReference type="GO" id="GO:0006355">
    <property type="term" value="P:regulation of DNA-templated transcription"/>
    <property type="evidence" value="ECO:0007669"/>
    <property type="project" value="InterPro"/>
</dbReference>
<accession>A0A6J6TA36</accession>
<dbReference type="FunFam" id="3.30.70.270:FF:000001">
    <property type="entry name" value="Diguanylate cyclase domain protein"/>
    <property type="match status" value="1"/>
</dbReference>
<dbReference type="InterPro" id="IPR000014">
    <property type="entry name" value="PAS"/>
</dbReference>
<dbReference type="SUPFAM" id="SSF141868">
    <property type="entry name" value="EAL domain-like"/>
    <property type="match status" value="1"/>
</dbReference>
<dbReference type="SMART" id="SM00091">
    <property type="entry name" value="PAS"/>
    <property type="match status" value="2"/>
</dbReference>
<dbReference type="CDD" id="cd00130">
    <property type="entry name" value="PAS"/>
    <property type="match status" value="2"/>
</dbReference>
<dbReference type="Gene3D" id="3.20.20.450">
    <property type="entry name" value="EAL domain"/>
    <property type="match status" value="1"/>
</dbReference>
<dbReference type="CDD" id="cd01948">
    <property type="entry name" value="EAL"/>
    <property type="match status" value="1"/>
</dbReference>
<feature type="domain" description="PAS" evidence="1">
    <location>
        <begin position="24"/>
        <end position="76"/>
    </location>
</feature>
<dbReference type="NCBIfam" id="TIGR00254">
    <property type="entry name" value="GGDEF"/>
    <property type="match status" value="1"/>
</dbReference>
<dbReference type="Pfam" id="PF00989">
    <property type="entry name" value="PAS"/>
    <property type="match status" value="1"/>
</dbReference>
<feature type="domain" description="GGDEF" evidence="3">
    <location>
        <begin position="453"/>
        <end position="586"/>
    </location>
</feature>
<dbReference type="InterPro" id="IPR029016">
    <property type="entry name" value="GAF-like_dom_sf"/>
</dbReference>
<reference evidence="4" key="1">
    <citation type="submission" date="2020-05" db="EMBL/GenBank/DDBJ databases">
        <authorList>
            <person name="Chiriac C."/>
            <person name="Salcher M."/>
            <person name="Ghai R."/>
            <person name="Kavagutti S V."/>
        </authorList>
    </citation>
    <scope>NUCLEOTIDE SEQUENCE</scope>
</reference>
<dbReference type="Gene3D" id="3.30.450.40">
    <property type="match status" value="1"/>
</dbReference>
<gene>
    <name evidence="4" type="ORF">UFOPK2754_01381</name>
</gene>
<dbReference type="PANTHER" id="PTHR44757:SF2">
    <property type="entry name" value="BIOFILM ARCHITECTURE MAINTENANCE PROTEIN MBAA"/>
    <property type="match status" value="1"/>
</dbReference>
<dbReference type="SUPFAM" id="SSF55073">
    <property type="entry name" value="Nucleotide cyclase"/>
    <property type="match status" value="1"/>
</dbReference>
<proteinExistence type="predicted"/>
<evidence type="ECO:0000259" key="2">
    <source>
        <dbReference type="PROSITE" id="PS50883"/>
    </source>
</evidence>
<dbReference type="Pfam" id="PF00990">
    <property type="entry name" value="GGDEF"/>
    <property type="match status" value="1"/>
</dbReference>
<dbReference type="InterPro" id="IPR000160">
    <property type="entry name" value="GGDEF_dom"/>
</dbReference>
<dbReference type="Gene3D" id="3.30.450.20">
    <property type="entry name" value="PAS domain"/>
    <property type="match status" value="2"/>
</dbReference>
<dbReference type="SUPFAM" id="SSF55785">
    <property type="entry name" value="PYP-like sensor domain (PAS domain)"/>
    <property type="match status" value="2"/>
</dbReference>
<dbReference type="PANTHER" id="PTHR44757">
    <property type="entry name" value="DIGUANYLATE CYCLASE DGCP"/>
    <property type="match status" value="1"/>
</dbReference>
<dbReference type="Pfam" id="PF08447">
    <property type="entry name" value="PAS_3"/>
    <property type="match status" value="1"/>
</dbReference>
<dbReference type="NCBIfam" id="TIGR00229">
    <property type="entry name" value="sensory_box"/>
    <property type="match status" value="1"/>
</dbReference>
<dbReference type="PROSITE" id="PS50887">
    <property type="entry name" value="GGDEF"/>
    <property type="match status" value="1"/>
</dbReference>
<dbReference type="Pfam" id="PF00563">
    <property type="entry name" value="EAL"/>
    <property type="match status" value="1"/>
</dbReference>
<dbReference type="InterPro" id="IPR043128">
    <property type="entry name" value="Rev_trsase/Diguanyl_cyclase"/>
</dbReference>
<sequence>MPAADSGSHRPAGSVASPLTDDVLFTRAPGAIVAFDHAGKIRLANPAACQLFRRDAETLTTSALDDLLHPDDRDSLHLPLVATADEVDCRVVLPDGSLQRCRFRIVAAADLLIAFVDDLTEHLRNIADAEISTGASYEKLLQNIGAVITVCDENGLVLANLGHFKELLGQPASYWEGGNVFDYTHPDETADAKQAFQLLLRMPGVPIMREFRTRERNGRWAWLQFTATNLLDDPTVNAIVLVSRNVTHRKQHESLQRTQSEIFELIACAAPLELVLARMNLLVEEHIHECAAGFFVVEDGALRVGAGSRLPPSFVHAVSGPPAKWFGSMREALVTGHRSAVIDIASSPLYDDHIAELAGAKATVTVPIDDDLSEHGPCGALAIHLAEARALTKSEELVALAAARLAAIALQRHRNQQQLFHLAHHDRLTGLPNRARLQTRLDDAIRQARSHNTSLAVMFLDVDNFKIVNDSLGHSAGDHVLVGFAERLAAMLRPDDTVGRFGGDEFVVLLENITSADDAVVVAERLLEDLRHPLRIGDQTVFLSVSVGISLSIGGRDSADVLLRNADSAMYQAKSRGRARVEVFDDGLPERSARRLQLEGDLHRALDQGQFVLHWQPKVQLSTGRIVSAEALVRWNHPERGLIQPTEFIRVTEEMELIVRIGAWVLEEAISQRAAWESEHGDEAPWSIAVNVSALQLAAPRAMESVIRALERWHWAPERLVLELTESVLIDETGEASPILHKLKQLGVKIAIDDFGTGYSSLSYLHRYPVDQVKLDRSFVGSIDENGDGSVIARAVINMAHALGITVTAEGVETEAQRRGLRALNCDRAQGFLFSHPLPADEFSALLRRKPRYGR</sequence>
<feature type="domain" description="EAL" evidence="2">
    <location>
        <begin position="595"/>
        <end position="851"/>
    </location>
</feature>
<dbReference type="InterPro" id="IPR029787">
    <property type="entry name" value="Nucleotide_cyclase"/>
</dbReference>